<dbReference type="RefSeq" id="WP_322776546.1">
    <property type="nucleotide sequence ID" value="NZ_JARJFB010000033.1"/>
</dbReference>
<gene>
    <name evidence="1" type="ORF">Megvenef_00610</name>
</gene>
<name>A0ABU5NBU3_9RICK</name>
<evidence type="ECO:0000313" key="1">
    <source>
        <dbReference type="EMBL" id="MEA0970643.1"/>
    </source>
</evidence>
<dbReference type="Pfam" id="PF04977">
    <property type="entry name" value="DivIC"/>
    <property type="match status" value="1"/>
</dbReference>
<sequence length="108" mass="12593">MIDKPSNSFNFTKKRAFNALMLLMLLYFIFHSVYGSRGILAYFKLQAELSSSHKKLELLRAERLEIENRTKLLRHESIDKDMLDEKIRNVLGFSAPGEKIFKTPLKSN</sequence>
<protein>
    <submittedName>
        <fullName evidence="1">Septum formation initiator family protein</fullName>
    </submittedName>
</protein>
<reference evidence="1 2" key="1">
    <citation type="submission" date="2023-03" db="EMBL/GenBank/DDBJ databases">
        <title>Host association and intracellularity evolved multiple times independently in the Rickettsiales.</title>
        <authorList>
            <person name="Castelli M."/>
            <person name="Nardi T."/>
            <person name="Gammuto L."/>
            <person name="Bellinzona G."/>
            <person name="Sabaneyeva E."/>
            <person name="Potekhin A."/>
            <person name="Serra V."/>
            <person name="Petroni G."/>
            <person name="Sassera D."/>
        </authorList>
    </citation>
    <scope>NUCLEOTIDE SEQUENCE [LARGE SCALE GENOMIC DNA]</scope>
    <source>
        <strain evidence="1 2">Sr 2-6</strain>
    </source>
</reference>
<keyword evidence="2" id="KW-1185">Reference proteome</keyword>
<proteinExistence type="predicted"/>
<dbReference type="Proteomes" id="UP001291687">
    <property type="component" value="Unassembled WGS sequence"/>
</dbReference>
<comment type="caution">
    <text evidence="1">The sequence shown here is derived from an EMBL/GenBank/DDBJ whole genome shotgun (WGS) entry which is preliminary data.</text>
</comment>
<organism evidence="1 2">
    <name type="scientific">Candidatus Megaera venefica</name>
    <dbReference type="NCBI Taxonomy" id="2055910"/>
    <lineage>
        <taxon>Bacteria</taxon>
        <taxon>Pseudomonadati</taxon>
        <taxon>Pseudomonadota</taxon>
        <taxon>Alphaproteobacteria</taxon>
        <taxon>Rickettsiales</taxon>
        <taxon>Rickettsiaceae</taxon>
        <taxon>Candidatus Megaera</taxon>
    </lineage>
</organism>
<accession>A0ABU5NBU3</accession>
<dbReference type="InterPro" id="IPR007060">
    <property type="entry name" value="FtsL/DivIC"/>
</dbReference>
<dbReference type="EMBL" id="JARJFB010000033">
    <property type="protein sequence ID" value="MEA0970643.1"/>
    <property type="molecule type" value="Genomic_DNA"/>
</dbReference>
<evidence type="ECO:0000313" key="2">
    <source>
        <dbReference type="Proteomes" id="UP001291687"/>
    </source>
</evidence>